<dbReference type="EMBL" id="GL629788">
    <property type="protein sequence ID" value="EFX01639.1"/>
    <property type="molecule type" value="Genomic_DNA"/>
</dbReference>
<evidence type="ECO:0000256" key="2">
    <source>
        <dbReference type="ARBA" id="ARBA00023043"/>
    </source>
</evidence>
<dbReference type="AlphaFoldDB" id="F0XKW8"/>
<sequence length="543" mass="60685">MDSLSTELLYEINELLPRHAISQLCRVNRRCCADLQPLLFRLHGYPNDWNGPSAVFWAVNIANASDCASQTLALTVLAKVEAFCRIGPGDLDRSFSRRNCDVDVWTVRRSRCKSPLYGDRTKEWPAEVGRHASFNPLHLAAYKGLDSIVAWLLAHGADVNALIEATPHNALVPAVVANRASTALLLLAHGANRAIDMSYNGFAFDNSGRPRYTSWYKPAVTTLAAALGYEAMAEKLMDSGFVPAAGPSEMLYIYAQNGHSRPAFVANLVHRGAEASPRMFLHLVNKDRYNWSKLPLALLEAMPLDSPFLTQTGTSTFPQQTVREITESFQREFYFTDFHENHYDREYFTTDIGLVQRALRRLLMFRGVDIDTCGRSLWRQSSYQAPDYALIRNLLPPFLEAGMDVQCMRKDGCQDEFLGAASIRKVPDDLLELASRYGCAQCTNSVAMQLDVVSLLLQHGALISAATREQALRDHPIGPSAYTTVGRSGWSVQLCNTFLEHCCSTPEEKQREDMRDFLAFYREKTKRVSIANMANIPGTGVSH</sequence>
<gene>
    <name evidence="4" type="ORF">CMQ_8105</name>
</gene>
<evidence type="ECO:0000313" key="5">
    <source>
        <dbReference type="Proteomes" id="UP000007796"/>
    </source>
</evidence>
<dbReference type="eggNOG" id="ENOG502RKWW">
    <property type="taxonomic scope" value="Eukaryota"/>
</dbReference>
<reference evidence="4 5" key="1">
    <citation type="journal article" date="2011" name="Proc. Natl. Acad. Sci. U.S.A.">
        <title>Genome and transcriptome analyses of the mountain pine beetle-fungal symbiont Grosmannia clavigera, a lodgepole pine pathogen.</title>
        <authorList>
            <person name="DiGuistini S."/>
            <person name="Wang Y."/>
            <person name="Liao N.Y."/>
            <person name="Taylor G."/>
            <person name="Tanguay P."/>
            <person name="Feau N."/>
            <person name="Henrissat B."/>
            <person name="Chan S.K."/>
            <person name="Hesse-Orce U."/>
            <person name="Alamouti S.M."/>
            <person name="Tsui C.K.M."/>
            <person name="Docking R.T."/>
            <person name="Levasseur A."/>
            <person name="Haridas S."/>
            <person name="Robertson G."/>
            <person name="Birol I."/>
            <person name="Holt R.A."/>
            <person name="Marra M.A."/>
            <person name="Hamelin R.C."/>
            <person name="Hirst M."/>
            <person name="Jones S.J.M."/>
            <person name="Bohlmann J."/>
            <person name="Breuil C."/>
        </authorList>
    </citation>
    <scope>NUCLEOTIDE SEQUENCE [LARGE SCALE GENOMIC DNA]</scope>
    <source>
        <strain evidence="5">kw1407 / UAMH 11150</strain>
    </source>
</reference>
<dbReference type="Gene3D" id="1.25.40.20">
    <property type="entry name" value="Ankyrin repeat-containing domain"/>
    <property type="match status" value="1"/>
</dbReference>
<dbReference type="SUPFAM" id="SSF48403">
    <property type="entry name" value="Ankyrin repeat"/>
    <property type="match status" value="1"/>
</dbReference>
<dbReference type="SMART" id="SM00248">
    <property type="entry name" value="ANK"/>
    <property type="match status" value="1"/>
</dbReference>
<name>F0XKW8_GROCL</name>
<proteinExistence type="predicted"/>
<dbReference type="PANTHER" id="PTHR24123:SF33">
    <property type="entry name" value="PROTEIN HOS4"/>
    <property type="match status" value="1"/>
</dbReference>
<dbReference type="RefSeq" id="XP_014171121.1">
    <property type="nucleotide sequence ID" value="XM_014315646.1"/>
</dbReference>
<dbReference type="HOGENOM" id="CLU_501572_0_0_1"/>
<dbReference type="InterPro" id="IPR051165">
    <property type="entry name" value="Multifunctional_ANK_Repeat"/>
</dbReference>
<feature type="repeat" description="ANK" evidence="3">
    <location>
        <begin position="132"/>
        <end position="164"/>
    </location>
</feature>
<protein>
    <submittedName>
        <fullName evidence="4">Ectomycorrhiza-induced ankyrin-domain nacht-domain containing protein</fullName>
    </submittedName>
</protein>
<evidence type="ECO:0000256" key="1">
    <source>
        <dbReference type="ARBA" id="ARBA00022737"/>
    </source>
</evidence>
<evidence type="ECO:0000313" key="4">
    <source>
        <dbReference type="EMBL" id="EFX01639.1"/>
    </source>
</evidence>
<keyword evidence="2 3" id="KW-0040">ANK repeat</keyword>
<dbReference type="InParanoid" id="F0XKW8"/>
<evidence type="ECO:0000256" key="3">
    <source>
        <dbReference type="PROSITE-ProRule" id="PRU00023"/>
    </source>
</evidence>
<organism evidence="5">
    <name type="scientific">Grosmannia clavigera (strain kw1407 / UAMH 11150)</name>
    <name type="common">Blue stain fungus</name>
    <name type="synonym">Graphiocladiella clavigera</name>
    <dbReference type="NCBI Taxonomy" id="655863"/>
    <lineage>
        <taxon>Eukaryota</taxon>
        <taxon>Fungi</taxon>
        <taxon>Dikarya</taxon>
        <taxon>Ascomycota</taxon>
        <taxon>Pezizomycotina</taxon>
        <taxon>Sordariomycetes</taxon>
        <taxon>Sordariomycetidae</taxon>
        <taxon>Ophiostomatales</taxon>
        <taxon>Ophiostomataceae</taxon>
        <taxon>Leptographium</taxon>
    </lineage>
</organism>
<dbReference type="PROSITE" id="PS50297">
    <property type="entry name" value="ANK_REP_REGION"/>
    <property type="match status" value="1"/>
</dbReference>
<keyword evidence="1" id="KW-0677">Repeat</keyword>
<dbReference type="Proteomes" id="UP000007796">
    <property type="component" value="Unassembled WGS sequence"/>
</dbReference>
<keyword evidence="5" id="KW-1185">Reference proteome</keyword>
<accession>F0XKW8</accession>
<dbReference type="GeneID" id="25981724"/>
<dbReference type="InterPro" id="IPR002110">
    <property type="entry name" value="Ankyrin_rpt"/>
</dbReference>
<dbReference type="OrthoDB" id="341259at2759"/>
<dbReference type="PROSITE" id="PS50088">
    <property type="entry name" value="ANK_REPEAT"/>
    <property type="match status" value="1"/>
</dbReference>
<dbReference type="Pfam" id="PF00023">
    <property type="entry name" value="Ank"/>
    <property type="match status" value="1"/>
</dbReference>
<dbReference type="InterPro" id="IPR036770">
    <property type="entry name" value="Ankyrin_rpt-contain_sf"/>
</dbReference>
<dbReference type="PANTHER" id="PTHR24123">
    <property type="entry name" value="ANKYRIN REPEAT-CONTAINING"/>
    <property type="match status" value="1"/>
</dbReference>